<proteinExistence type="predicted"/>
<protein>
    <submittedName>
        <fullName evidence="2">Uncharacterized protein</fullName>
    </submittedName>
</protein>
<sequence>MAGSHGGGGNAGGGRGRTRSRDPNPLLVDANVAAEIVGNLVNLADPNVFPQQNPATLGGSEVAMAAAPIGAVAPRNQGRRRARHDQVQNPPPPQQRRTRTRRETAQNQQPPQPQVPIEYEIPGMGEIPAHLRDPPHRLYRLCRKKLTKSDLKGNLTITGKNRAFLMHKAKEANLAAFPLDVNVQVLNGLGLPLSASLWLNNPGGSGDYLTLAWSGLFSRTGFLLAEQQNIDMWFEMTPTSMNIYIQGDQANVIQGV</sequence>
<evidence type="ECO:0000313" key="3">
    <source>
        <dbReference type="Proteomes" id="UP001202328"/>
    </source>
</evidence>
<dbReference type="AlphaFoldDB" id="A0AAD4S6Q7"/>
<reference evidence="2" key="1">
    <citation type="submission" date="2022-04" db="EMBL/GenBank/DDBJ databases">
        <title>A functionally conserved STORR gene fusion in Papaver species that diverged 16.8 million years ago.</title>
        <authorList>
            <person name="Catania T."/>
        </authorList>
    </citation>
    <scope>NUCLEOTIDE SEQUENCE</scope>
    <source>
        <strain evidence="2">S-188037</strain>
    </source>
</reference>
<evidence type="ECO:0000256" key="1">
    <source>
        <dbReference type="SAM" id="MobiDB-lite"/>
    </source>
</evidence>
<organism evidence="2 3">
    <name type="scientific">Papaver atlanticum</name>
    <dbReference type="NCBI Taxonomy" id="357466"/>
    <lineage>
        <taxon>Eukaryota</taxon>
        <taxon>Viridiplantae</taxon>
        <taxon>Streptophyta</taxon>
        <taxon>Embryophyta</taxon>
        <taxon>Tracheophyta</taxon>
        <taxon>Spermatophyta</taxon>
        <taxon>Magnoliopsida</taxon>
        <taxon>Ranunculales</taxon>
        <taxon>Papaveraceae</taxon>
        <taxon>Papaveroideae</taxon>
        <taxon>Papaver</taxon>
    </lineage>
</organism>
<gene>
    <name evidence="2" type="ORF">MKW98_007990</name>
</gene>
<feature type="region of interest" description="Disordered" evidence="1">
    <location>
        <begin position="1"/>
        <end position="26"/>
    </location>
</feature>
<name>A0AAD4S6Q7_9MAGN</name>
<dbReference type="Proteomes" id="UP001202328">
    <property type="component" value="Unassembled WGS sequence"/>
</dbReference>
<feature type="compositionally biased region" description="Gly residues" evidence="1">
    <location>
        <begin position="1"/>
        <end position="15"/>
    </location>
</feature>
<feature type="region of interest" description="Disordered" evidence="1">
    <location>
        <begin position="76"/>
        <end position="117"/>
    </location>
</feature>
<keyword evidence="3" id="KW-1185">Reference proteome</keyword>
<accession>A0AAD4S6Q7</accession>
<dbReference type="EMBL" id="JAJJMB010013673">
    <property type="protein sequence ID" value="KAI3866335.1"/>
    <property type="molecule type" value="Genomic_DNA"/>
</dbReference>
<evidence type="ECO:0000313" key="2">
    <source>
        <dbReference type="EMBL" id="KAI3866335.1"/>
    </source>
</evidence>
<comment type="caution">
    <text evidence="2">The sequence shown here is derived from an EMBL/GenBank/DDBJ whole genome shotgun (WGS) entry which is preliminary data.</text>
</comment>